<name>A0ABQ0MZZ6_9GAMM</name>
<evidence type="ECO:0000313" key="2">
    <source>
        <dbReference type="EMBL" id="GAW97941.1"/>
    </source>
</evidence>
<keyword evidence="1" id="KW-0472">Membrane</keyword>
<dbReference type="Proteomes" id="UP000197068">
    <property type="component" value="Unassembled WGS sequence"/>
</dbReference>
<dbReference type="EMBL" id="BDQM01000060">
    <property type="protein sequence ID" value="GAW97941.1"/>
    <property type="molecule type" value="Genomic_DNA"/>
</dbReference>
<comment type="caution">
    <text evidence="2">The sequence shown here is derived from an EMBL/GenBank/DDBJ whole genome shotgun (WGS) entry which is preliminary data.</text>
</comment>
<protein>
    <submittedName>
        <fullName evidence="2">Uncharacterized protein</fullName>
    </submittedName>
</protein>
<keyword evidence="3" id="KW-1185">Reference proteome</keyword>
<evidence type="ECO:0000256" key="1">
    <source>
        <dbReference type="SAM" id="Phobius"/>
    </source>
</evidence>
<feature type="transmembrane region" description="Helical" evidence="1">
    <location>
        <begin position="29"/>
        <end position="46"/>
    </location>
</feature>
<feature type="transmembrane region" description="Helical" evidence="1">
    <location>
        <begin position="53"/>
        <end position="75"/>
    </location>
</feature>
<feature type="transmembrane region" description="Helical" evidence="1">
    <location>
        <begin position="87"/>
        <end position="104"/>
    </location>
</feature>
<keyword evidence="1" id="KW-0812">Transmembrane</keyword>
<accession>A0ABQ0MZZ6</accession>
<organism evidence="2 3">
    <name type="scientific">Colwellia marinimaniae</name>
    <dbReference type="NCBI Taxonomy" id="1513592"/>
    <lineage>
        <taxon>Bacteria</taxon>
        <taxon>Pseudomonadati</taxon>
        <taxon>Pseudomonadota</taxon>
        <taxon>Gammaproteobacteria</taxon>
        <taxon>Alteromonadales</taxon>
        <taxon>Colwelliaceae</taxon>
        <taxon>Colwellia</taxon>
    </lineage>
</organism>
<reference evidence="2 3" key="1">
    <citation type="submission" date="2017-06" db="EMBL/GenBank/DDBJ databases">
        <title>Whole Genome Sequences of Colwellia marinimaniae MTCD1.</title>
        <authorList>
            <person name="Kusumoto H."/>
            <person name="Inoue M."/>
            <person name="Tanikawa K."/>
            <person name="Maeji H."/>
            <person name="Cameron J.H."/>
            <person name="Bartlett D.H."/>
        </authorList>
    </citation>
    <scope>NUCLEOTIDE SEQUENCE [LARGE SCALE GENOMIC DNA]</scope>
    <source>
        <strain evidence="2 3">MTCD1</strain>
    </source>
</reference>
<gene>
    <name evidence="2" type="ORF">MTCD1_03596</name>
</gene>
<keyword evidence="1" id="KW-1133">Transmembrane helix</keyword>
<sequence length="113" mass="12477">MYLKVLGWMCILIEVIVLAPSIVPGAMSALASIITLLILVISIVTIKTGNLFYFKVTAVISGISIFIVNDSLRLYGSLPQVPWEFQVGFYSLFIIICGLAIYYAKRRAGVMKN</sequence>
<proteinExistence type="predicted"/>
<evidence type="ECO:0000313" key="3">
    <source>
        <dbReference type="Proteomes" id="UP000197068"/>
    </source>
</evidence>